<dbReference type="GeneID" id="9670963"/>
<evidence type="ECO:0000256" key="1">
    <source>
        <dbReference type="SAM" id="MobiDB-lite"/>
    </source>
</evidence>
<accession>C7YL25</accession>
<dbReference type="VEuPathDB" id="FungiDB:NECHADRAFT_77378"/>
<reference evidence="2 3" key="1">
    <citation type="journal article" date="2009" name="PLoS Genet.">
        <title>The genome of Nectria haematococca: contribution of supernumerary chromosomes to gene expansion.</title>
        <authorList>
            <person name="Coleman J.J."/>
            <person name="Rounsley S.D."/>
            <person name="Rodriguez-Carres M."/>
            <person name="Kuo A."/>
            <person name="Wasmann C.C."/>
            <person name="Grimwood J."/>
            <person name="Schmutz J."/>
            <person name="Taga M."/>
            <person name="White G.J."/>
            <person name="Zhou S."/>
            <person name="Schwartz D.C."/>
            <person name="Freitag M."/>
            <person name="Ma L.J."/>
            <person name="Danchin E.G."/>
            <person name="Henrissat B."/>
            <person name="Coutinho P.M."/>
            <person name="Nelson D.R."/>
            <person name="Straney D."/>
            <person name="Napoli C.A."/>
            <person name="Barker B.M."/>
            <person name="Gribskov M."/>
            <person name="Rep M."/>
            <person name="Kroken S."/>
            <person name="Molnar I."/>
            <person name="Rensing C."/>
            <person name="Kennell J.C."/>
            <person name="Zamora J."/>
            <person name="Farman M.L."/>
            <person name="Selker E.U."/>
            <person name="Salamov A."/>
            <person name="Shapiro H."/>
            <person name="Pangilinan J."/>
            <person name="Lindquist E."/>
            <person name="Lamers C."/>
            <person name="Grigoriev I.V."/>
            <person name="Geiser D.M."/>
            <person name="Covert S.F."/>
            <person name="Temporini E."/>
            <person name="Vanetten H.D."/>
        </authorList>
    </citation>
    <scope>NUCLEOTIDE SEQUENCE [LARGE SCALE GENOMIC DNA]</scope>
    <source>
        <strain evidence="3">ATCC MYA-4622 / CBS 123669 / FGSC 9596 / NRRL 45880 / 77-13-4</strain>
    </source>
</reference>
<dbReference type="RefSeq" id="XP_003052431.1">
    <property type="nucleotide sequence ID" value="XM_003052385.1"/>
</dbReference>
<dbReference type="AlphaFoldDB" id="C7YL25"/>
<dbReference type="Proteomes" id="UP000005206">
    <property type="component" value="Chromosome 3"/>
</dbReference>
<dbReference type="KEGG" id="nhe:NECHADRAFT_77378"/>
<feature type="region of interest" description="Disordered" evidence="1">
    <location>
        <begin position="1"/>
        <end position="28"/>
    </location>
</feature>
<dbReference type="OrthoDB" id="5011134at2759"/>
<evidence type="ECO:0000313" key="2">
    <source>
        <dbReference type="EMBL" id="EEU46718.1"/>
    </source>
</evidence>
<feature type="compositionally biased region" description="Polar residues" evidence="1">
    <location>
        <begin position="1"/>
        <end position="10"/>
    </location>
</feature>
<dbReference type="InParanoid" id="C7YL25"/>
<organism evidence="2 3">
    <name type="scientific">Fusarium vanettenii (strain ATCC MYA-4622 / CBS 123669 / FGSC 9596 / NRRL 45880 / 77-13-4)</name>
    <name type="common">Fusarium solani subsp. pisi</name>
    <dbReference type="NCBI Taxonomy" id="660122"/>
    <lineage>
        <taxon>Eukaryota</taxon>
        <taxon>Fungi</taxon>
        <taxon>Dikarya</taxon>
        <taxon>Ascomycota</taxon>
        <taxon>Pezizomycotina</taxon>
        <taxon>Sordariomycetes</taxon>
        <taxon>Hypocreomycetidae</taxon>
        <taxon>Hypocreales</taxon>
        <taxon>Nectriaceae</taxon>
        <taxon>Fusarium</taxon>
        <taxon>Fusarium solani species complex</taxon>
        <taxon>Fusarium vanettenii</taxon>
    </lineage>
</organism>
<sequence length="159" mass="17730">MASETGNGSSAGAADTGRDADLSPSTFSRPLRHFRANRQWKENVARVLGDEFEGKWSSIHEMMEDLQTAEPFEDQAGEKWTQEETERVARLICWGLTNEMIGKIIGRTATAIGAHVRKNEDSVEVTKGHEEHVLNCQAPGPSEKRQLDVIWCPFGDYSP</sequence>
<name>C7YL25_FUSV7</name>
<keyword evidence="3" id="KW-1185">Reference proteome</keyword>
<protein>
    <submittedName>
        <fullName evidence="2">Uncharacterized protein</fullName>
    </submittedName>
</protein>
<evidence type="ECO:0000313" key="3">
    <source>
        <dbReference type="Proteomes" id="UP000005206"/>
    </source>
</evidence>
<proteinExistence type="predicted"/>
<dbReference type="EMBL" id="GG698897">
    <property type="protein sequence ID" value="EEU46718.1"/>
    <property type="molecule type" value="Genomic_DNA"/>
</dbReference>
<gene>
    <name evidence="2" type="ORF">NECHADRAFT_77378</name>
</gene>
<dbReference type="HOGENOM" id="CLU_1661244_0_0_1"/>